<dbReference type="NCBIfam" id="TIGR04022">
    <property type="entry name" value="sulfur_SfnB"/>
    <property type="match status" value="1"/>
</dbReference>
<gene>
    <name evidence="4" type="ORF">NCCP1664_20510</name>
</gene>
<feature type="domain" description="Acyl-CoA dehydrogenase/oxidase N-terminal" evidence="2">
    <location>
        <begin position="31"/>
        <end position="132"/>
    </location>
</feature>
<dbReference type="Gene3D" id="2.40.110.10">
    <property type="entry name" value="Butyryl-CoA Dehydrogenase, subunit A, domain 2"/>
    <property type="match status" value="1"/>
</dbReference>
<dbReference type="InterPro" id="IPR013107">
    <property type="entry name" value="Acyl-CoA_DH_C"/>
</dbReference>
<dbReference type="InterPro" id="IPR037069">
    <property type="entry name" value="AcylCoA_DH/ox_N_sf"/>
</dbReference>
<reference evidence="4 5" key="1">
    <citation type="submission" date="2019-09" db="EMBL/GenBank/DDBJ databases">
        <title>Arthrobacter zafarii sp. nov., a moderately thermotolerant and halotolerant actinobacterium isolated from Cholistan desert soil of Pakistan.</title>
        <authorList>
            <person name="Amin A."/>
            <person name="Ahmed I."/>
            <person name="Khalid N."/>
            <person name="Schumann P."/>
            <person name="Busse H.J."/>
            <person name="Khan I.U."/>
            <person name="Li S."/>
            <person name="Li W.J."/>
        </authorList>
    </citation>
    <scope>NUCLEOTIDE SEQUENCE [LARGE SCALE GENOMIC DNA]</scope>
    <source>
        <strain evidence="4 5">NCCP-1664</strain>
    </source>
</reference>
<dbReference type="GO" id="GO:0050660">
    <property type="term" value="F:flavin adenine dinucleotide binding"/>
    <property type="evidence" value="ECO:0007669"/>
    <property type="project" value="InterPro"/>
</dbReference>
<evidence type="ECO:0000313" key="4">
    <source>
        <dbReference type="EMBL" id="GER23556.1"/>
    </source>
</evidence>
<proteinExistence type="predicted"/>
<dbReference type="EMBL" id="BKDJ01000010">
    <property type="protein sequence ID" value="GER23556.1"/>
    <property type="molecule type" value="Genomic_DNA"/>
</dbReference>
<dbReference type="PANTHER" id="PTHR43884">
    <property type="entry name" value="ACYL-COA DEHYDROGENASE"/>
    <property type="match status" value="1"/>
</dbReference>
<name>A0A5A7NSH9_9MICC</name>
<evidence type="ECO:0000259" key="3">
    <source>
        <dbReference type="Pfam" id="PF08028"/>
    </source>
</evidence>
<dbReference type="Pfam" id="PF08028">
    <property type="entry name" value="Acyl-CoA_dh_2"/>
    <property type="match status" value="1"/>
</dbReference>
<dbReference type="SUPFAM" id="SSF47203">
    <property type="entry name" value="Acyl-CoA dehydrogenase C-terminal domain-like"/>
    <property type="match status" value="1"/>
</dbReference>
<dbReference type="PIRSF" id="PIRSF016578">
    <property type="entry name" value="HsaA"/>
    <property type="match status" value="1"/>
</dbReference>
<organism evidence="4 5">
    <name type="scientific">Zafaria cholistanensis</name>
    <dbReference type="NCBI Taxonomy" id="1682741"/>
    <lineage>
        <taxon>Bacteria</taxon>
        <taxon>Bacillati</taxon>
        <taxon>Actinomycetota</taxon>
        <taxon>Actinomycetes</taxon>
        <taxon>Micrococcales</taxon>
        <taxon>Micrococcaceae</taxon>
        <taxon>Zafaria</taxon>
    </lineage>
</organism>
<dbReference type="RefSeq" id="WP_172627365.1">
    <property type="nucleotide sequence ID" value="NZ_BKDJ01000010.1"/>
</dbReference>
<keyword evidence="1" id="KW-0560">Oxidoreductase</keyword>
<comment type="caution">
    <text evidence="4">The sequence shown here is derived from an EMBL/GenBank/DDBJ whole genome shotgun (WGS) entry which is preliminary data.</text>
</comment>
<dbReference type="PANTHER" id="PTHR43884:SF12">
    <property type="entry name" value="ISOVALERYL-COA DEHYDROGENASE, MITOCHONDRIAL-RELATED"/>
    <property type="match status" value="1"/>
</dbReference>
<evidence type="ECO:0000313" key="5">
    <source>
        <dbReference type="Proteomes" id="UP000325307"/>
    </source>
</evidence>
<dbReference type="InterPro" id="IPR023922">
    <property type="entry name" value="S04_starv_induced_SfnB"/>
</dbReference>
<dbReference type="InterPro" id="IPR013786">
    <property type="entry name" value="AcylCoA_DH/ox_N"/>
</dbReference>
<sequence length="410" mass="42922">MNPSLPTPAPAHPVAGPLAPAHRIGSEAEALETAARLADKFAALGAEIDATGILPPDVVDEFSGSGLWAITIPAEYGGLGASTATLVEVIARISAADPSLGQIPQNHFCLVEDINLSGTAEQKRFFFDLILDGARTANAFSEAGGKTAADVSTRILRDGGDYVVNGRKFYATGTAYAHWIPVLGVDGEGRELLAFAPADADGLHVVGDWDAFGQRATASGSVVLTDLRVPASRVFPMYREYEEPTIAGPFAQITTAAIDLGIARGAFAAALEAVRASRPWIDANVEAATADPLTLSELGRLDVDLAAAGALVQRAAAALDEAKAHSTEDSVAAASVAVARAKVLTTEAALAAGSKLNELGGTRSAVGGKRLDRFWRNARVHTLHDPVRWKFHLIGNYVLNGVRPARHSWN</sequence>
<dbReference type="SUPFAM" id="SSF56645">
    <property type="entry name" value="Acyl-CoA dehydrogenase NM domain-like"/>
    <property type="match status" value="1"/>
</dbReference>
<accession>A0A5A7NSH9</accession>
<dbReference type="Gene3D" id="1.10.540.10">
    <property type="entry name" value="Acyl-CoA dehydrogenase/oxidase, N-terminal domain"/>
    <property type="match status" value="1"/>
</dbReference>
<dbReference type="Pfam" id="PF02771">
    <property type="entry name" value="Acyl-CoA_dh_N"/>
    <property type="match status" value="1"/>
</dbReference>
<protein>
    <submittedName>
        <fullName evidence="4">SfnB family sulfur acquisition oxidoreductase</fullName>
    </submittedName>
</protein>
<dbReference type="InterPro" id="IPR046373">
    <property type="entry name" value="Acyl-CoA_Oxase/DH_mid-dom_sf"/>
</dbReference>
<dbReference type="Proteomes" id="UP000325307">
    <property type="component" value="Unassembled WGS sequence"/>
</dbReference>
<dbReference type="AlphaFoldDB" id="A0A5A7NSH9"/>
<keyword evidence="5" id="KW-1185">Reference proteome</keyword>
<dbReference type="InterPro" id="IPR036250">
    <property type="entry name" value="AcylCo_DH-like_C"/>
</dbReference>
<feature type="domain" description="Acyl-CoA dehydrogenase C-terminal" evidence="3">
    <location>
        <begin position="254"/>
        <end position="385"/>
    </location>
</feature>
<dbReference type="Gene3D" id="1.20.140.10">
    <property type="entry name" value="Butyryl-CoA Dehydrogenase, subunit A, domain 3"/>
    <property type="match status" value="1"/>
</dbReference>
<dbReference type="GO" id="GO:0006552">
    <property type="term" value="P:L-leucine catabolic process"/>
    <property type="evidence" value="ECO:0007669"/>
    <property type="project" value="TreeGrafter"/>
</dbReference>
<evidence type="ECO:0000259" key="2">
    <source>
        <dbReference type="Pfam" id="PF02771"/>
    </source>
</evidence>
<dbReference type="GO" id="GO:0008470">
    <property type="term" value="F:3-methylbutanoyl-CoA dehydrogenase activity"/>
    <property type="evidence" value="ECO:0007669"/>
    <property type="project" value="TreeGrafter"/>
</dbReference>
<dbReference type="InterPro" id="IPR009100">
    <property type="entry name" value="AcylCoA_DH/oxidase_NM_dom_sf"/>
</dbReference>
<evidence type="ECO:0000256" key="1">
    <source>
        <dbReference type="ARBA" id="ARBA00023002"/>
    </source>
</evidence>